<evidence type="ECO:0000313" key="2">
    <source>
        <dbReference type="Proteomes" id="UP000317722"/>
    </source>
</evidence>
<sequence length="106" mass="11375">MPLLTSTPADGLASRPRPLSPRWWVRDEDGKVNLVQWPNPALVVWMLAAVLAWTEVLGSSRTAALHGVGSGALVAWALDELIRGASPARRLMGAVVLAVQLVRLFG</sequence>
<gene>
    <name evidence="1" type="ORF">EAH86_05205</name>
</gene>
<evidence type="ECO:0000313" key="1">
    <source>
        <dbReference type="EMBL" id="TPG17836.1"/>
    </source>
</evidence>
<dbReference type="OrthoDB" id="3790005at2"/>
<organism evidence="1 2">
    <name type="scientific">Pedococcus bigeumensis</name>
    <dbReference type="NCBI Taxonomy" id="433644"/>
    <lineage>
        <taxon>Bacteria</taxon>
        <taxon>Bacillati</taxon>
        <taxon>Actinomycetota</taxon>
        <taxon>Actinomycetes</taxon>
        <taxon>Micrococcales</taxon>
        <taxon>Intrasporangiaceae</taxon>
        <taxon>Pedococcus</taxon>
    </lineage>
</organism>
<dbReference type="Proteomes" id="UP000317722">
    <property type="component" value="Unassembled WGS sequence"/>
</dbReference>
<accession>A0A502D138</accession>
<name>A0A502D138_9MICO</name>
<keyword evidence="2" id="KW-1185">Reference proteome</keyword>
<reference evidence="1 2" key="1">
    <citation type="journal article" date="2019" name="Environ. Microbiol.">
        <title>Species interactions and distinct microbial communities in high Arctic permafrost affected cryosols are associated with the CH4 and CO2 gas fluxes.</title>
        <authorList>
            <person name="Altshuler I."/>
            <person name="Hamel J."/>
            <person name="Turney S."/>
            <person name="Magnuson E."/>
            <person name="Levesque R."/>
            <person name="Greer C."/>
            <person name="Whyte L.G."/>
        </authorList>
    </citation>
    <scope>NUCLEOTIDE SEQUENCE [LARGE SCALE GENOMIC DNA]</scope>
    <source>
        <strain evidence="1 2">S9.3A</strain>
    </source>
</reference>
<proteinExistence type="predicted"/>
<dbReference type="RefSeq" id="WP_140737599.1">
    <property type="nucleotide sequence ID" value="NZ_RCZM01000002.1"/>
</dbReference>
<dbReference type="AlphaFoldDB" id="A0A502D138"/>
<protein>
    <submittedName>
        <fullName evidence="1">Uncharacterized protein</fullName>
    </submittedName>
</protein>
<comment type="caution">
    <text evidence="1">The sequence shown here is derived from an EMBL/GenBank/DDBJ whole genome shotgun (WGS) entry which is preliminary data.</text>
</comment>
<dbReference type="EMBL" id="RCZM01000002">
    <property type="protein sequence ID" value="TPG17836.1"/>
    <property type="molecule type" value="Genomic_DNA"/>
</dbReference>